<name>A0ABM7MDH2_9GAMM</name>
<dbReference type="PANTHER" id="PTHR36508">
    <property type="entry name" value="PROTEIN SLYX"/>
    <property type="match status" value="1"/>
</dbReference>
<dbReference type="PANTHER" id="PTHR36508:SF1">
    <property type="entry name" value="PROTEIN SLYX"/>
    <property type="match status" value="1"/>
</dbReference>
<evidence type="ECO:0000313" key="2">
    <source>
        <dbReference type="EMBL" id="BCN93381.1"/>
    </source>
</evidence>
<organism evidence="2 3">
    <name type="scientific">Thiomicrorhabdus immobilis</name>
    <dbReference type="NCBI Taxonomy" id="2791037"/>
    <lineage>
        <taxon>Bacteria</taxon>
        <taxon>Pseudomonadati</taxon>
        <taxon>Pseudomonadota</taxon>
        <taxon>Gammaproteobacteria</taxon>
        <taxon>Thiotrichales</taxon>
        <taxon>Piscirickettsiaceae</taxon>
        <taxon>Thiomicrorhabdus</taxon>
    </lineage>
</organism>
<keyword evidence="1" id="KW-0175">Coiled coil</keyword>
<feature type="coiled-coil region" evidence="1">
    <location>
        <begin position="11"/>
        <end position="59"/>
    </location>
</feature>
<proteinExistence type="predicted"/>
<protein>
    <recommendedName>
        <fullName evidence="4">Protein SlyX homolog</fullName>
    </recommendedName>
</protein>
<dbReference type="RefSeq" id="WP_237260459.1">
    <property type="nucleotide sequence ID" value="NZ_AP024202.1"/>
</dbReference>
<sequence length="73" mass="8652">MPENKEILERLNQLEMNQAFHDDNIEALERTVAIQHQEIQLLEKKLMLLSDYIKTLKQDAIKDPKDEVPPPHY</sequence>
<accession>A0ABM7MDH2</accession>
<dbReference type="EMBL" id="AP024202">
    <property type="protein sequence ID" value="BCN93381.1"/>
    <property type="molecule type" value="Genomic_DNA"/>
</dbReference>
<dbReference type="InterPro" id="IPR007236">
    <property type="entry name" value="SlyX"/>
</dbReference>
<keyword evidence="3" id="KW-1185">Reference proteome</keyword>
<evidence type="ECO:0000256" key="1">
    <source>
        <dbReference type="SAM" id="Coils"/>
    </source>
</evidence>
<evidence type="ECO:0000313" key="3">
    <source>
        <dbReference type="Proteomes" id="UP001054820"/>
    </source>
</evidence>
<dbReference type="Proteomes" id="UP001054820">
    <property type="component" value="Chromosome"/>
</dbReference>
<dbReference type="Pfam" id="PF04102">
    <property type="entry name" value="SlyX"/>
    <property type="match status" value="1"/>
</dbReference>
<gene>
    <name evidence="2" type="ORF">THMIRHAM_11660</name>
</gene>
<evidence type="ECO:0008006" key="4">
    <source>
        <dbReference type="Google" id="ProtNLM"/>
    </source>
</evidence>
<reference evidence="2" key="1">
    <citation type="journal article" date="2022" name="Arch. Microbiol.">
        <title>Thiomicrorhabdus immobilis sp. nov., a mesophilic sulfur-oxidizing bacterium isolated from sediment of a brackish lake in northern Japan.</title>
        <authorList>
            <person name="Kojima H."/>
            <person name="Mochizuki J."/>
            <person name="Kanda M."/>
            <person name="Watanabe T."/>
            <person name="Fukui M."/>
        </authorList>
    </citation>
    <scope>NUCLEOTIDE SEQUENCE</scope>
    <source>
        <strain evidence="2">Am19</strain>
    </source>
</reference>